<reference evidence="2" key="1">
    <citation type="submission" date="2016-11" db="EMBL/GenBank/DDBJ databases">
        <authorList>
            <person name="Varghese N."/>
            <person name="Submissions S."/>
        </authorList>
    </citation>
    <scope>NUCLEOTIDE SEQUENCE [LARGE SCALE GENOMIC DNA]</scope>
    <source>
        <strain evidence="2">DSM 2635</strain>
    </source>
</reference>
<evidence type="ECO:0000313" key="2">
    <source>
        <dbReference type="Proteomes" id="UP000243255"/>
    </source>
</evidence>
<keyword evidence="2" id="KW-1185">Reference proteome</keyword>
<dbReference type="Pfam" id="PF07799">
    <property type="entry name" value="DUF1643"/>
    <property type="match status" value="1"/>
</dbReference>
<sequence>MDFKVYGKFVKKGDFIYMTDTYMQFGESEDIIGACVLCNPGASSFKDKSEEEKLQRYAGEREYEGEGELKPDATMKQIGEILKNAYDDKLEGKFMIFNTFTIRNSNMSEAKKLLKDSAVDKELLFIDYNRYKDKYSEIPYILVGWGCEDYKNLKNEKNKWLSFIKEKNITYIGIQAKKPPHYYHPLPHIKEKQEEYKRNIYEQYIDLLGLESSF</sequence>
<dbReference type="RefSeq" id="WP_073126563.1">
    <property type="nucleotide sequence ID" value="NZ_BAABCH010000016.1"/>
</dbReference>
<evidence type="ECO:0008006" key="3">
    <source>
        <dbReference type="Google" id="ProtNLM"/>
    </source>
</evidence>
<dbReference type="EMBL" id="FQWX01000022">
    <property type="protein sequence ID" value="SHH14277.1"/>
    <property type="molecule type" value="Genomic_DNA"/>
</dbReference>
<name>A0A1M5QJG2_9FIRM</name>
<gene>
    <name evidence="1" type="ORF">SAMN04488530_1224</name>
</gene>
<dbReference type="InterPro" id="IPR012441">
    <property type="entry name" value="DUF1643"/>
</dbReference>
<dbReference type="AlphaFoldDB" id="A0A1M5QJG2"/>
<dbReference type="STRING" id="1121321.SAMN04488530_1224"/>
<protein>
    <recommendedName>
        <fullName evidence="3">DUF1643 domain-containing protein</fullName>
    </recommendedName>
</protein>
<accession>A0A1M5QJG2</accession>
<dbReference type="Proteomes" id="UP000243255">
    <property type="component" value="Unassembled WGS sequence"/>
</dbReference>
<dbReference type="OrthoDB" id="2599540at2"/>
<evidence type="ECO:0000313" key="1">
    <source>
        <dbReference type="EMBL" id="SHH14277.1"/>
    </source>
</evidence>
<organism evidence="1 2">
    <name type="scientific">Asaccharospora irregularis DSM 2635</name>
    <dbReference type="NCBI Taxonomy" id="1121321"/>
    <lineage>
        <taxon>Bacteria</taxon>
        <taxon>Bacillati</taxon>
        <taxon>Bacillota</taxon>
        <taxon>Clostridia</taxon>
        <taxon>Peptostreptococcales</taxon>
        <taxon>Peptostreptococcaceae</taxon>
        <taxon>Asaccharospora</taxon>
    </lineage>
</organism>
<proteinExistence type="predicted"/>